<keyword evidence="2" id="KW-1185">Reference proteome</keyword>
<dbReference type="AlphaFoldDB" id="A0AAD9R844"/>
<evidence type="ECO:0000313" key="1">
    <source>
        <dbReference type="EMBL" id="KAK2574903.1"/>
    </source>
</evidence>
<dbReference type="Proteomes" id="UP001258017">
    <property type="component" value="Unassembled WGS sequence"/>
</dbReference>
<sequence length="84" mass="9854">MHVLWKPYGREPDGWIYGRPMNSGQAFGLREWFAKLRQKDKLNPAIHLDNRYRLMRHEPMLDAEGNQTDVIGDDENNICLDDLA</sequence>
<evidence type="ECO:0000313" key="2">
    <source>
        <dbReference type="Proteomes" id="UP001258017"/>
    </source>
</evidence>
<protein>
    <submittedName>
        <fullName evidence="1">Uncharacterized protein</fullName>
    </submittedName>
</protein>
<proteinExistence type="predicted"/>
<name>A0AAD9R844_9HYME</name>
<reference evidence="1" key="1">
    <citation type="submission" date="2021-08" db="EMBL/GenBank/DDBJ databases">
        <authorList>
            <person name="Misof B."/>
            <person name="Oliver O."/>
            <person name="Podsiadlowski L."/>
            <person name="Donath A."/>
            <person name="Peters R."/>
            <person name="Mayer C."/>
            <person name="Rust J."/>
            <person name="Gunkel S."/>
            <person name="Lesny P."/>
            <person name="Martin S."/>
            <person name="Oeyen J.P."/>
            <person name="Petersen M."/>
            <person name="Panagiotis P."/>
            <person name="Wilbrandt J."/>
            <person name="Tanja T."/>
        </authorList>
    </citation>
    <scope>NUCLEOTIDE SEQUENCE</scope>
    <source>
        <strain evidence="1">GBR_01_08_01A</strain>
        <tissue evidence="1">Thorax + abdomen</tissue>
    </source>
</reference>
<accession>A0AAD9R844</accession>
<organism evidence="1 2">
    <name type="scientific">Odynerus spinipes</name>
    <dbReference type="NCBI Taxonomy" id="1348599"/>
    <lineage>
        <taxon>Eukaryota</taxon>
        <taxon>Metazoa</taxon>
        <taxon>Ecdysozoa</taxon>
        <taxon>Arthropoda</taxon>
        <taxon>Hexapoda</taxon>
        <taxon>Insecta</taxon>
        <taxon>Pterygota</taxon>
        <taxon>Neoptera</taxon>
        <taxon>Endopterygota</taxon>
        <taxon>Hymenoptera</taxon>
        <taxon>Apocrita</taxon>
        <taxon>Aculeata</taxon>
        <taxon>Vespoidea</taxon>
        <taxon>Vespidae</taxon>
        <taxon>Eumeninae</taxon>
        <taxon>Odynerus</taxon>
    </lineage>
</organism>
<reference evidence="1" key="2">
    <citation type="journal article" date="2023" name="Commun. Biol.">
        <title>Intrasexual cuticular hydrocarbon dimorphism in a wasp sheds light on hydrocarbon biosynthesis genes in Hymenoptera.</title>
        <authorList>
            <person name="Moris V.C."/>
            <person name="Podsiadlowski L."/>
            <person name="Martin S."/>
            <person name="Oeyen J.P."/>
            <person name="Donath A."/>
            <person name="Petersen M."/>
            <person name="Wilbrandt J."/>
            <person name="Misof B."/>
            <person name="Liedtke D."/>
            <person name="Thamm M."/>
            <person name="Scheiner R."/>
            <person name="Schmitt T."/>
            <person name="Niehuis O."/>
        </authorList>
    </citation>
    <scope>NUCLEOTIDE SEQUENCE</scope>
    <source>
        <strain evidence="1">GBR_01_08_01A</strain>
    </source>
</reference>
<comment type="caution">
    <text evidence="1">The sequence shown here is derived from an EMBL/GenBank/DDBJ whole genome shotgun (WGS) entry which is preliminary data.</text>
</comment>
<gene>
    <name evidence="1" type="ORF">KPH14_002594</name>
</gene>
<dbReference type="EMBL" id="JAIFRP010004522">
    <property type="protein sequence ID" value="KAK2574903.1"/>
    <property type="molecule type" value="Genomic_DNA"/>
</dbReference>